<evidence type="ECO:0000256" key="7">
    <source>
        <dbReference type="SAM" id="MobiDB-lite"/>
    </source>
</evidence>
<name>A0A482WYM2_LAOST</name>
<dbReference type="InParanoid" id="A0A482WYM2"/>
<dbReference type="Gene3D" id="1.20.58.200">
    <property type="entry name" value="Translin, domain 2"/>
    <property type="match status" value="1"/>
</dbReference>
<dbReference type="CDD" id="cd14820">
    <property type="entry name" value="TRAX"/>
    <property type="match status" value="1"/>
</dbReference>
<accession>A0A482WYM2</accession>
<feature type="compositionally biased region" description="Basic and acidic residues" evidence="7">
    <location>
        <begin position="164"/>
        <end position="196"/>
    </location>
</feature>
<dbReference type="FunFam" id="1.20.58.200:FF:000001">
    <property type="entry name" value="Translin-associated factor X"/>
    <property type="match status" value="1"/>
</dbReference>
<dbReference type="EMBL" id="QKKF02022725">
    <property type="protein sequence ID" value="RZF38281.1"/>
    <property type="molecule type" value="Genomic_DNA"/>
</dbReference>
<evidence type="ECO:0000256" key="5">
    <source>
        <dbReference type="ARBA" id="ARBA00023242"/>
    </source>
</evidence>
<evidence type="ECO:0000256" key="4">
    <source>
        <dbReference type="ARBA" id="ARBA00022490"/>
    </source>
</evidence>
<protein>
    <recommendedName>
        <fullName evidence="10">Translin-associated protein X</fullName>
    </recommendedName>
</protein>
<evidence type="ECO:0008006" key="10">
    <source>
        <dbReference type="Google" id="ProtNLM"/>
    </source>
</evidence>
<evidence type="ECO:0000256" key="6">
    <source>
        <dbReference type="PIRSR" id="PIRSR602848-1"/>
    </source>
</evidence>
<keyword evidence="6" id="KW-0460">Magnesium</keyword>
<evidence type="ECO:0000256" key="1">
    <source>
        <dbReference type="ARBA" id="ARBA00004123"/>
    </source>
</evidence>
<feature type="region of interest" description="Disordered" evidence="7">
    <location>
        <begin position="164"/>
        <end position="200"/>
    </location>
</feature>
<dbReference type="FunCoup" id="A0A482WYM2">
    <property type="interactions" value="2054"/>
</dbReference>
<dbReference type="Gene3D" id="1.20.58.190">
    <property type="entry name" value="Translin, domain 1"/>
    <property type="match status" value="1"/>
</dbReference>
<feature type="binding site" evidence="6">
    <location>
        <position position="134"/>
    </location>
    <ligand>
        <name>Mg(2+)</name>
        <dbReference type="ChEBI" id="CHEBI:18420"/>
    </ligand>
</feature>
<comment type="similarity">
    <text evidence="3">Belongs to the translin family.</text>
</comment>
<sequence>MADRKKRGGGGRGGNNRRFDKSHSKVAKKSDDIVEDSPLIRAFISYRDELNDNYDRYERLYKISRDITIESKRIIFQLHLVSTDASKEKILEEAKTRLDKLIKYNFADLAKELEGHSRYQYVRAYTSGVQEFVEAITFYHYLESGTICSWNDILSQMTYHVSSGRKDSVQNEESDTVKSDDMSDDKLSESENKEEMNQSVEPIGEERKVALFIPDWDFILGLEDLSGELMRHSIKCVSSGRIEETFKACDFIRNLYTSLLTLTQVHNREFFKKLNVMLQSLLKVENACHMIKLRGSEVSQDLLVHMIGTFNTNEDEECSYD</sequence>
<keyword evidence="4" id="KW-0963">Cytoplasm</keyword>
<comment type="caution">
    <text evidence="8">The sequence shown here is derived from an EMBL/GenBank/DDBJ whole genome shotgun (WGS) entry which is preliminary data.</text>
</comment>
<reference evidence="8 9" key="1">
    <citation type="journal article" date="2017" name="Gigascience">
        <title>Genome sequence of the small brown planthopper, Laodelphax striatellus.</title>
        <authorList>
            <person name="Zhu J."/>
            <person name="Jiang F."/>
            <person name="Wang X."/>
            <person name="Yang P."/>
            <person name="Bao Y."/>
            <person name="Zhao W."/>
            <person name="Wang W."/>
            <person name="Lu H."/>
            <person name="Wang Q."/>
            <person name="Cui N."/>
            <person name="Li J."/>
            <person name="Chen X."/>
            <person name="Luo L."/>
            <person name="Yu J."/>
            <person name="Kang L."/>
            <person name="Cui F."/>
        </authorList>
    </citation>
    <scope>NUCLEOTIDE SEQUENCE [LARGE SCALE GENOMIC DNA]</scope>
    <source>
        <strain evidence="8">Lst14</strain>
    </source>
</reference>
<evidence type="ECO:0000313" key="8">
    <source>
        <dbReference type="EMBL" id="RZF38281.1"/>
    </source>
</evidence>
<dbReference type="OrthoDB" id="31005at2759"/>
<dbReference type="GO" id="GO:0005634">
    <property type="term" value="C:nucleus"/>
    <property type="evidence" value="ECO:0007669"/>
    <property type="project" value="UniProtKB-SubCell"/>
</dbReference>
<keyword evidence="6" id="KW-0479">Metal-binding</keyword>
<dbReference type="AlphaFoldDB" id="A0A482WYM2"/>
<organism evidence="8 9">
    <name type="scientific">Laodelphax striatellus</name>
    <name type="common">Small brown planthopper</name>
    <name type="synonym">Delphax striatella</name>
    <dbReference type="NCBI Taxonomy" id="195883"/>
    <lineage>
        <taxon>Eukaryota</taxon>
        <taxon>Metazoa</taxon>
        <taxon>Ecdysozoa</taxon>
        <taxon>Arthropoda</taxon>
        <taxon>Hexapoda</taxon>
        <taxon>Insecta</taxon>
        <taxon>Pterygota</taxon>
        <taxon>Neoptera</taxon>
        <taxon>Paraneoptera</taxon>
        <taxon>Hemiptera</taxon>
        <taxon>Auchenorrhyncha</taxon>
        <taxon>Fulgoroidea</taxon>
        <taxon>Delphacidae</taxon>
        <taxon>Criomorphinae</taxon>
        <taxon>Laodelphax</taxon>
    </lineage>
</organism>
<dbReference type="GO" id="GO:0043565">
    <property type="term" value="F:sequence-specific DNA binding"/>
    <property type="evidence" value="ECO:0007669"/>
    <property type="project" value="InterPro"/>
</dbReference>
<dbReference type="GO" id="GO:0005737">
    <property type="term" value="C:cytoplasm"/>
    <property type="evidence" value="ECO:0007669"/>
    <property type="project" value="UniProtKB-SubCell"/>
</dbReference>
<dbReference type="GO" id="GO:0046872">
    <property type="term" value="F:metal ion binding"/>
    <property type="evidence" value="ECO:0007669"/>
    <property type="project" value="UniProtKB-KW"/>
</dbReference>
<feature type="binding site" evidence="6">
    <location>
        <position position="228"/>
    </location>
    <ligand>
        <name>Mg(2+)</name>
        <dbReference type="ChEBI" id="CHEBI:18420"/>
    </ligand>
</feature>
<dbReference type="Pfam" id="PF01997">
    <property type="entry name" value="Translin"/>
    <property type="match status" value="1"/>
</dbReference>
<dbReference type="SUPFAM" id="SSF74784">
    <property type="entry name" value="Translin"/>
    <property type="match status" value="1"/>
</dbReference>
<dbReference type="Proteomes" id="UP000291343">
    <property type="component" value="Unassembled WGS sequence"/>
</dbReference>
<dbReference type="PANTHER" id="PTHR10741">
    <property type="entry name" value="TRANSLIN AND TRANSLIN ASSOCIATED PROTEIN X"/>
    <property type="match status" value="1"/>
</dbReference>
<proteinExistence type="inferred from homology"/>
<dbReference type="InterPro" id="IPR036081">
    <property type="entry name" value="Translin_sf"/>
</dbReference>
<evidence type="ECO:0000256" key="3">
    <source>
        <dbReference type="ARBA" id="ARBA00005902"/>
    </source>
</evidence>
<keyword evidence="5" id="KW-0539">Nucleus</keyword>
<dbReference type="InterPro" id="IPR002848">
    <property type="entry name" value="Translin_fam"/>
</dbReference>
<feature type="compositionally biased region" description="Basic and acidic residues" evidence="7">
    <location>
        <begin position="17"/>
        <end position="30"/>
    </location>
</feature>
<dbReference type="STRING" id="195883.A0A482WYM2"/>
<dbReference type="SMR" id="A0A482WYM2"/>
<comment type="subcellular location">
    <subcellularLocation>
        <location evidence="2">Cytoplasm</location>
    </subcellularLocation>
    <subcellularLocation>
        <location evidence="1">Nucleus</location>
    </subcellularLocation>
</comment>
<evidence type="ECO:0000313" key="9">
    <source>
        <dbReference type="Proteomes" id="UP000291343"/>
    </source>
</evidence>
<feature type="region of interest" description="Disordered" evidence="7">
    <location>
        <begin position="1"/>
        <end position="30"/>
    </location>
</feature>
<gene>
    <name evidence="8" type="ORF">LSTR_LSTR009004</name>
</gene>
<dbReference type="InterPro" id="IPR016069">
    <property type="entry name" value="Translin_C"/>
</dbReference>
<dbReference type="InterPro" id="IPR016068">
    <property type="entry name" value="Translin_N"/>
</dbReference>
<keyword evidence="9" id="KW-1185">Reference proteome</keyword>
<evidence type="ECO:0000256" key="2">
    <source>
        <dbReference type="ARBA" id="ARBA00004496"/>
    </source>
</evidence>